<accession>A0A857JQK8</accession>
<dbReference type="EMBL" id="CP047656">
    <property type="protein sequence ID" value="QHJ12834.1"/>
    <property type="molecule type" value="Genomic_DNA"/>
</dbReference>
<sequence length="974" mass="106121">MKNTHFFKPALLSIAVSTAMYSNVSLAQETTQAEDVEVISVSGIRGSLIRAQAVKMENTSIVEAISAEDIGKLPDSSIAESLARLPGMSGERVGGRTSGISIRGFKEDFTGTSLNGRELIGIGDNRGVEYDLYPSEIMTGATVYKTTDAALMVQGIGGTVDLQTVRPLQAQETLTVNGVYELAGRESDNPEFDNTGHRLSLSFVEKFADDTIGLAVALATTESPNNQRKFGVWGYNPPNEDGHILPSGLDTNVQSQVLDRDTVSAVLQFQPNDSLNIIIDALDISFSDSGIIRGFVEPFEATNVTGTGFNTTGTQINANSVLINNPKQKDGDLSVYGLNVEYHVNDNWSVKLDVARSESTKRDLQGESYSGLARNGALDATDPSQFGTREFEMSQDGIYFTGSTGLEAFSDPSALQLTGPQAWGGGLKNLADNFATTELMANGDPYSYVQAQDGFLNYADFEEELTTYKFEVVGLLDGDIFHTVTAGINYSDRYKSKDNKGFFVTASSYPFSDAIPSQYVYNGLADLTWAGLGEVVAYDGFAPYNDGEYQYNDAGLLEPDRLGDTYVVEEEVTTIYAKVDFNTEIADFPIMGNVGLQYVQTDQSSTGYNGIVGANFAVCDDDNDQQVDESCVVSGGDEYSHVLPSLNVSVEVGENQFVRFAANKAISRARIDQMKASSFVKFDQNITLIAIPNTVEAVNDFGSPWSKFAGNPELRPLESNNFDLSFEHYFEDEGYLSAVLFYKDLVNLTQESSGDSSLINFRNDETNDGADYYIPGFHDRLAVFTGEHDPAGVFYNEGDLITPPDYGTYSFFEDGLKGEVKGIELTGNVPFNIFSDSLDGFGVAASAIFIDAELDDGSPLVGQSDRTFSLTAYYAMDGFEIRVAGTDRSDYSTYQRGGSNKIETAQRNGVTLVDAQISYDFEDSDIDYLKGLRVSLQGTNLTDVDEETVDTNGIVTARRQFGPSYMVNVNYAFY</sequence>
<dbReference type="InterPro" id="IPR010104">
    <property type="entry name" value="TonB_rcpt_bac"/>
</dbReference>
<proteinExistence type="predicted"/>
<dbReference type="PANTHER" id="PTHR40980">
    <property type="entry name" value="PLUG DOMAIN-CONTAINING PROTEIN"/>
    <property type="match status" value="1"/>
</dbReference>
<dbReference type="PANTHER" id="PTHR40980:SF3">
    <property type="entry name" value="TONB-DEPENDENT RECEPTOR-LIKE BETA-BARREL DOMAIN-CONTAINING PROTEIN"/>
    <property type="match status" value="1"/>
</dbReference>
<name>A0A857JQK8_9ALTE</name>
<feature type="chain" id="PRO_5033050957" description="TonB-dependent receptor plug domain-containing protein" evidence="1">
    <location>
        <begin position="28"/>
        <end position="974"/>
    </location>
</feature>
<dbReference type="RefSeq" id="WP_160181001.1">
    <property type="nucleotide sequence ID" value="NZ_CP047656.1"/>
</dbReference>
<reference evidence="3 4" key="1">
    <citation type="submission" date="2019-12" db="EMBL/GenBank/DDBJ databases">
        <title>Genome sequencing and assembly of endphytes of Porphyra tenera.</title>
        <authorList>
            <person name="Park J.M."/>
            <person name="Shin R."/>
            <person name="Jo S.H."/>
        </authorList>
    </citation>
    <scope>NUCLEOTIDE SEQUENCE [LARGE SCALE GENOMIC DNA]</scope>
    <source>
        <strain evidence="3 4">GPM4</strain>
    </source>
</reference>
<feature type="signal peptide" evidence="1">
    <location>
        <begin position="1"/>
        <end position="27"/>
    </location>
</feature>
<dbReference type="Pfam" id="PF07715">
    <property type="entry name" value="Plug"/>
    <property type="match status" value="1"/>
</dbReference>
<dbReference type="AlphaFoldDB" id="A0A857JQK8"/>
<evidence type="ECO:0000259" key="2">
    <source>
        <dbReference type="Pfam" id="PF07715"/>
    </source>
</evidence>
<feature type="domain" description="TonB-dependent receptor plug" evidence="2">
    <location>
        <begin position="55"/>
        <end position="158"/>
    </location>
</feature>
<organism evidence="3 4">
    <name type="scientific">Paraglaciecola mesophila</name>
    <dbReference type="NCBI Taxonomy" id="197222"/>
    <lineage>
        <taxon>Bacteria</taxon>
        <taxon>Pseudomonadati</taxon>
        <taxon>Pseudomonadota</taxon>
        <taxon>Gammaproteobacteria</taxon>
        <taxon>Alteromonadales</taxon>
        <taxon>Alteromonadaceae</taxon>
        <taxon>Paraglaciecola</taxon>
    </lineage>
</organism>
<gene>
    <name evidence="3" type="ORF">FX988_03092</name>
</gene>
<keyword evidence="1" id="KW-0732">Signal</keyword>
<dbReference type="SUPFAM" id="SSF56935">
    <property type="entry name" value="Porins"/>
    <property type="match status" value="1"/>
</dbReference>
<dbReference type="NCBIfam" id="TIGR01782">
    <property type="entry name" value="TonB-Xanth-Caul"/>
    <property type="match status" value="1"/>
</dbReference>
<evidence type="ECO:0000256" key="1">
    <source>
        <dbReference type="SAM" id="SignalP"/>
    </source>
</evidence>
<dbReference type="OrthoDB" id="8727862at2"/>
<keyword evidence="4" id="KW-1185">Reference proteome</keyword>
<dbReference type="InterPro" id="IPR037066">
    <property type="entry name" value="Plug_dom_sf"/>
</dbReference>
<protein>
    <recommendedName>
        <fullName evidence="2">TonB-dependent receptor plug domain-containing protein</fullName>
    </recommendedName>
</protein>
<dbReference type="InterPro" id="IPR012910">
    <property type="entry name" value="Plug_dom"/>
</dbReference>
<dbReference type="Proteomes" id="UP000464524">
    <property type="component" value="Chromosome"/>
</dbReference>
<dbReference type="Gene3D" id="2.170.130.10">
    <property type="entry name" value="TonB-dependent receptor, plug domain"/>
    <property type="match status" value="1"/>
</dbReference>
<evidence type="ECO:0000313" key="3">
    <source>
        <dbReference type="EMBL" id="QHJ12834.1"/>
    </source>
</evidence>
<evidence type="ECO:0000313" key="4">
    <source>
        <dbReference type="Proteomes" id="UP000464524"/>
    </source>
</evidence>
<dbReference type="KEGG" id="pmes:FX988_03092"/>